<dbReference type="PROSITE" id="PS51918">
    <property type="entry name" value="RADICAL_SAM"/>
    <property type="match status" value="1"/>
</dbReference>
<dbReference type="AlphaFoldDB" id="A0A212KXP8"/>
<dbReference type="PROSITE" id="PS01278">
    <property type="entry name" value="MTTASE_RADICAL"/>
    <property type="match status" value="1"/>
</dbReference>
<evidence type="ECO:0000256" key="10">
    <source>
        <dbReference type="ARBA" id="ARBA00033765"/>
    </source>
</evidence>
<sequence length="454" mass="49451">MTEKTYHIMTFGCQMNVHDSQWLGRALTARGFMEAPLEEAQVVVVNTCSVREKPEQKVMSALGRIRQVTAGNPDVLVGVAGCVAQQLGEAFFTKESQVRLVAGSDGISGAPAAIERLLEEPGLKLSLLDFTSHYAEREAGPETAEGPSDPVAYINIMQGCDNFCAYCIVPFTRGRQKSRSSTAILEECRAVLDKGAREISLLGQNVNAFGQDKSGDGTSFAQLLRQIAALPGLERLRYVTPHPKDMGPEDIAAFAELPQLCPRLHLPLQAGSDAVLKSMRRRYDSTTFLQLVEALRAARPDIALSTDLIVGFPGETEDDFQATLDMMRACAFMSSFSFIYSDRPGARAALFPDKIPAEVAQDRLMRLQALQDELGARWLAGRLDGQAQSTLLLEGPSPKTSEGQEPSWQGRDPYGVPVHVPLPAGIDHTGRLVQVTVTEAKKHSLMAVRAGEPW</sequence>
<dbReference type="InterPro" id="IPR020612">
    <property type="entry name" value="Methylthiotransferase_CS"/>
</dbReference>
<evidence type="ECO:0000256" key="1">
    <source>
        <dbReference type="ARBA" id="ARBA00001966"/>
    </source>
</evidence>
<feature type="compositionally biased region" description="Polar residues" evidence="14">
    <location>
        <begin position="398"/>
        <end position="407"/>
    </location>
</feature>
<dbReference type="InterPro" id="IPR006463">
    <property type="entry name" value="MiaB_methiolase"/>
</dbReference>
<evidence type="ECO:0000256" key="6">
    <source>
        <dbReference type="ARBA" id="ARBA00022691"/>
    </source>
</evidence>
<evidence type="ECO:0000256" key="5">
    <source>
        <dbReference type="ARBA" id="ARBA00022679"/>
    </source>
</evidence>
<evidence type="ECO:0000256" key="7">
    <source>
        <dbReference type="ARBA" id="ARBA00022723"/>
    </source>
</evidence>
<evidence type="ECO:0000256" key="12">
    <source>
        <dbReference type="ARBA" id="ARBA00080698"/>
    </source>
</evidence>
<dbReference type="NCBIfam" id="TIGR01574">
    <property type="entry name" value="miaB-methiolase"/>
    <property type="match status" value="1"/>
</dbReference>
<evidence type="ECO:0000256" key="8">
    <source>
        <dbReference type="ARBA" id="ARBA00023004"/>
    </source>
</evidence>
<dbReference type="SFLD" id="SFLDF00273">
    <property type="entry name" value="(dimethylallyl)adenosine_tRNA"/>
    <property type="match status" value="1"/>
</dbReference>
<dbReference type="SUPFAM" id="SSF102114">
    <property type="entry name" value="Radical SAM enzymes"/>
    <property type="match status" value="1"/>
</dbReference>
<dbReference type="GO" id="GO:0035597">
    <property type="term" value="F:tRNA-2-methylthio-N(6)-dimethylallyladenosine(37) synthase activity"/>
    <property type="evidence" value="ECO:0007669"/>
    <property type="project" value="UniProtKB-EC"/>
</dbReference>
<dbReference type="GO" id="GO:0005829">
    <property type="term" value="C:cytosol"/>
    <property type="evidence" value="ECO:0007669"/>
    <property type="project" value="TreeGrafter"/>
</dbReference>
<feature type="domain" description="MTTase N-terminal" evidence="15">
    <location>
        <begin position="4"/>
        <end position="119"/>
    </location>
</feature>
<dbReference type="InterPro" id="IPR023404">
    <property type="entry name" value="rSAM_horseshoe"/>
</dbReference>
<keyword evidence="5 17" id="KW-0808">Transferase</keyword>
<evidence type="ECO:0000256" key="14">
    <source>
        <dbReference type="SAM" id="MobiDB-lite"/>
    </source>
</evidence>
<organism evidence="17">
    <name type="scientific">uncultured Desulfovibrio sp</name>
    <dbReference type="NCBI Taxonomy" id="167968"/>
    <lineage>
        <taxon>Bacteria</taxon>
        <taxon>Pseudomonadati</taxon>
        <taxon>Thermodesulfobacteriota</taxon>
        <taxon>Desulfovibrionia</taxon>
        <taxon>Desulfovibrionales</taxon>
        <taxon>Desulfovibrionaceae</taxon>
        <taxon>Desulfovibrio</taxon>
        <taxon>environmental samples</taxon>
    </lineage>
</organism>
<keyword evidence="3" id="KW-0004">4Fe-4S</keyword>
<dbReference type="EMBL" id="FMJC01000001">
    <property type="protein sequence ID" value="SCM70062.1"/>
    <property type="molecule type" value="Genomic_DNA"/>
</dbReference>
<evidence type="ECO:0000256" key="4">
    <source>
        <dbReference type="ARBA" id="ARBA00022490"/>
    </source>
</evidence>
<dbReference type="CDD" id="cd01335">
    <property type="entry name" value="Radical_SAM"/>
    <property type="match status" value="1"/>
</dbReference>
<dbReference type="SFLD" id="SFLDS00029">
    <property type="entry name" value="Radical_SAM"/>
    <property type="match status" value="1"/>
</dbReference>
<feature type="region of interest" description="Disordered" evidence="14">
    <location>
        <begin position="391"/>
        <end position="411"/>
    </location>
</feature>
<dbReference type="PANTHER" id="PTHR43020:SF2">
    <property type="entry name" value="MITOCHONDRIAL TRNA METHYLTHIOTRANSFERASE CDK5RAP1"/>
    <property type="match status" value="1"/>
</dbReference>
<keyword evidence="9" id="KW-0411">Iron-sulfur</keyword>
<dbReference type="Gene3D" id="3.80.30.20">
    <property type="entry name" value="tm_1862 like domain"/>
    <property type="match status" value="1"/>
</dbReference>
<evidence type="ECO:0000256" key="9">
    <source>
        <dbReference type="ARBA" id="ARBA00023014"/>
    </source>
</evidence>
<dbReference type="InterPro" id="IPR038135">
    <property type="entry name" value="Methylthiotransferase_N_sf"/>
</dbReference>
<dbReference type="FunFam" id="3.40.50.12160:FF:000003">
    <property type="entry name" value="CDK5 regulatory subunit-associated protein 1"/>
    <property type="match status" value="1"/>
</dbReference>
<dbReference type="InterPro" id="IPR007197">
    <property type="entry name" value="rSAM"/>
</dbReference>
<reference evidence="17" key="1">
    <citation type="submission" date="2016-08" db="EMBL/GenBank/DDBJ databases">
        <authorList>
            <person name="Seilhamer J.J."/>
        </authorList>
    </citation>
    <scope>NUCLEOTIDE SEQUENCE</scope>
    <source>
        <strain evidence="17">86-1</strain>
    </source>
</reference>
<dbReference type="SMART" id="SM00729">
    <property type="entry name" value="Elp3"/>
    <property type="match status" value="1"/>
</dbReference>
<accession>A0A212KXP8</accession>
<keyword evidence="6" id="KW-0949">S-adenosyl-L-methionine</keyword>
<evidence type="ECO:0000256" key="11">
    <source>
        <dbReference type="ARBA" id="ARBA00068570"/>
    </source>
</evidence>
<feature type="domain" description="Radical SAM core" evidence="16">
    <location>
        <begin position="146"/>
        <end position="377"/>
    </location>
</feature>
<evidence type="ECO:0000259" key="15">
    <source>
        <dbReference type="PROSITE" id="PS51449"/>
    </source>
</evidence>
<keyword evidence="8" id="KW-0408">Iron</keyword>
<evidence type="ECO:0000256" key="3">
    <source>
        <dbReference type="ARBA" id="ARBA00022485"/>
    </source>
</evidence>
<dbReference type="EC" id="2.8.4.3" evidence="10"/>
<dbReference type="RefSeq" id="WP_179981572.1">
    <property type="nucleotide sequence ID" value="NZ_LT608333.1"/>
</dbReference>
<dbReference type="SFLD" id="SFLDG01082">
    <property type="entry name" value="B12-binding_domain_containing"/>
    <property type="match status" value="1"/>
</dbReference>
<keyword evidence="7" id="KW-0479">Metal-binding</keyword>
<evidence type="ECO:0000256" key="2">
    <source>
        <dbReference type="ARBA" id="ARBA00003234"/>
    </source>
</evidence>
<evidence type="ECO:0000256" key="13">
    <source>
        <dbReference type="ARBA" id="ARBA00081141"/>
    </source>
</evidence>
<comment type="cofactor">
    <cofactor evidence="1">
        <name>[4Fe-4S] cluster</name>
        <dbReference type="ChEBI" id="CHEBI:49883"/>
    </cofactor>
</comment>
<keyword evidence="4" id="KW-0963">Cytoplasm</keyword>
<dbReference type="GO" id="GO:0046872">
    <property type="term" value="F:metal ion binding"/>
    <property type="evidence" value="ECO:0007669"/>
    <property type="project" value="UniProtKB-KW"/>
</dbReference>
<dbReference type="NCBIfam" id="TIGR00089">
    <property type="entry name" value="MiaB/RimO family radical SAM methylthiotransferase"/>
    <property type="match status" value="1"/>
</dbReference>
<name>A0A212KXP8_9BACT</name>
<proteinExistence type="predicted"/>
<dbReference type="GO" id="GO:0051539">
    <property type="term" value="F:4 iron, 4 sulfur cluster binding"/>
    <property type="evidence" value="ECO:0007669"/>
    <property type="project" value="UniProtKB-KW"/>
</dbReference>
<dbReference type="Pfam" id="PF00919">
    <property type="entry name" value="UPF0004"/>
    <property type="match status" value="1"/>
</dbReference>
<dbReference type="FunFam" id="3.80.30.20:FF:000001">
    <property type="entry name" value="tRNA-2-methylthio-N(6)-dimethylallyladenosine synthase 2"/>
    <property type="match status" value="1"/>
</dbReference>
<dbReference type="InterPro" id="IPR006638">
    <property type="entry name" value="Elp3/MiaA/NifB-like_rSAM"/>
</dbReference>
<dbReference type="Pfam" id="PF04055">
    <property type="entry name" value="Radical_SAM"/>
    <property type="match status" value="1"/>
</dbReference>
<dbReference type="SFLD" id="SFLDG01061">
    <property type="entry name" value="methylthiotransferase"/>
    <property type="match status" value="1"/>
</dbReference>
<dbReference type="InterPro" id="IPR013848">
    <property type="entry name" value="Methylthiotransferase_N"/>
</dbReference>
<evidence type="ECO:0000313" key="17">
    <source>
        <dbReference type="EMBL" id="SCM70062.1"/>
    </source>
</evidence>
<comment type="function">
    <text evidence="2">Catalyzes the methylthiolation of N6-(dimethylallyl)adenosine (i(6)A), leading to the formation of 2-methylthio-N6-(dimethylallyl)adenosine (ms(2)i(6)A) at position 37 in tRNAs that read codons beginning with uridine.</text>
</comment>
<protein>
    <recommendedName>
        <fullName evidence="11">tRNA-2-methylthio-N(6)-dimethylallyladenosine synthase</fullName>
        <ecNumber evidence="10">2.8.4.3</ecNumber>
    </recommendedName>
    <alternativeName>
        <fullName evidence="13">(Dimethylallyl)adenosine tRNA methylthiotransferase MiaB</fullName>
    </alternativeName>
    <alternativeName>
        <fullName evidence="12">tRNA-i(6)A37 methylthiotransferase</fullName>
    </alternativeName>
</protein>
<dbReference type="InterPro" id="IPR058240">
    <property type="entry name" value="rSAM_sf"/>
</dbReference>
<dbReference type="PROSITE" id="PS51449">
    <property type="entry name" value="MTTASE_N"/>
    <property type="match status" value="1"/>
</dbReference>
<evidence type="ECO:0000259" key="16">
    <source>
        <dbReference type="PROSITE" id="PS51918"/>
    </source>
</evidence>
<dbReference type="InterPro" id="IPR005839">
    <property type="entry name" value="Methylthiotransferase"/>
</dbReference>
<dbReference type="PANTHER" id="PTHR43020">
    <property type="entry name" value="CDK5 REGULATORY SUBUNIT-ASSOCIATED PROTEIN 1"/>
    <property type="match status" value="1"/>
</dbReference>
<gene>
    <name evidence="17" type="primary">miaB</name>
    <name evidence="17" type="ORF">KL86DES1_10163</name>
</gene>
<dbReference type="Gene3D" id="3.40.50.12160">
    <property type="entry name" value="Methylthiotransferase, N-terminal domain"/>
    <property type="match status" value="1"/>
</dbReference>